<dbReference type="Proteomes" id="UP000001024">
    <property type="component" value="Chromosome"/>
</dbReference>
<dbReference type="PANTHER" id="PTHR11772">
    <property type="entry name" value="ASPARAGINE SYNTHETASE"/>
    <property type="match status" value="1"/>
</dbReference>
<keyword evidence="1" id="KW-0547">Nucleotide-binding</keyword>
<organism evidence="4 5">
    <name type="scientific">Thermoplasma acidophilum (strain ATCC 25905 / DSM 1728 / JCM 9062 / NBRC 15155 / AMRC-C165)</name>
    <dbReference type="NCBI Taxonomy" id="273075"/>
    <lineage>
        <taxon>Archaea</taxon>
        <taxon>Methanobacteriati</taxon>
        <taxon>Thermoplasmatota</taxon>
        <taxon>Thermoplasmata</taxon>
        <taxon>Thermoplasmatales</taxon>
        <taxon>Thermoplasmataceae</taxon>
        <taxon>Thermoplasma</taxon>
    </lineage>
</organism>
<dbReference type="PANTHER" id="PTHR11772:SF2">
    <property type="entry name" value="ASPARAGINE SYNTHETASE [GLUTAMINE-HYDROLYZING]"/>
    <property type="match status" value="1"/>
</dbReference>
<dbReference type="PaxDb" id="273075-Ta0315"/>
<accession>Q9HLB4</accession>
<evidence type="ECO:0000256" key="1">
    <source>
        <dbReference type="ARBA" id="ARBA00022741"/>
    </source>
</evidence>
<feature type="domain" description="Asparagine synthetase" evidence="3">
    <location>
        <begin position="143"/>
        <end position="222"/>
    </location>
</feature>
<dbReference type="eggNOG" id="arCOG00071">
    <property type="taxonomic scope" value="Archaea"/>
</dbReference>
<dbReference type="SMR" id="Q9HLB4"/>
<dbReference type="EMBL" id="AL445063">
    <property type="protein sequence ID" value="CAC11460.1"/>
    <property type="molecule type" value="Genomic_DNA"/>
</dbReference>
<evidence type="ECO:0000259" key="3">
    <source>
        <dbReference type="Pfam" id="PF00733"/>
    </source>
</evidence>
<evidence type="ECO:0000313" key="4">
    <source>
        <dbReference type="EMBL" id="CAC11460.1"/>
    </source>
</evidence>
<keyword evidence="5" id="KW-1185">Reference proteome</keyword>
<dbReference type="GO" id="GO:0005524">
    <property type="term" value="F:ATP binding"/>
    <property type="evidence" value="ECO:0007669"/>
    <property type="project" value="UniProtKB-KW"/>
</dbReference>
<dbReference type="STRING" id="273075.gene:9571532"/>
<dbReference type="InterPro" id="IPR050795">
    <property type="entry name" value="Asn_Synthetase"/>
</dbReference>
<dbReference type="GO" id="GO:0005829">
    <property type="term" value="C:cytosol"/>
    <property type="evidence" value="ECO:0007669"/>
    <property type="project" value="TreeGrafter"/>
</dbReference>
<dbReference type="AlphaFoldDB" id="Q9HLB4"/>
<dbReference type="Gene3D" id="3.40.50.620">
    <property type="entry name" value="HUPs"/>
    <property type="match status" value="1"/>
</dbReference>
<dbReference type="GO" id="GO:0006529">
    <property type="term" value="P:asparagine biosynthetic process"/>
    <property type="evidence" value="ECO:0007669"/>
    <property type="project" value="InterPro"/>
</dbReference>
<dbReference type="InterPro" id="IPR001962">
    <property type="entry name" value="Asn_synthase"/>
</dbReference>
<evidence type="ECO:0000313" key="5">
    <source>
        <dbReference type="Proteomes" id="UP000001024"/>
    </source>
</evidence>
<protein>
    <submittedName>
        <fullName evidence="4">Asparagine synthetase related protein</fullName>
    </submittedName>
</protein>
<reference evidence="4 5" key="1">
    <citation type="journal article" date="2000" name="Nature">
        <title>The genome sequence of the thermoacidophilic scavenger Thermoplasma acidophilum.</title>
        <authorList>
            <person name="Ruepp A."/>
            <person name="Graml W."/>
            <person name="Santos-Martinez M.L."/>
            <person name="Koretke K.K."/>
            <person name="Volker C."/>
            <person name="Mewes H.W."/>
            <person name="Frishman D."/>
            <person name="Stocker S."/>
            <person name="Lupas A.N."/>
            <person name="Baumeister W."/>
        </authorList>
    </citation>
    <scope>NUCLEOTIDE SEQUENCE [LARGE SCALE GENOMIC DNA]</scope>
    <source>
        <strain evidence="5">ATCC 25905 / DSM 1728 / JCM 9062 / NBRC 15155 / AMRC-C165</strain>
    </source>
</reference>
<dbReference type="Pfam" id="PF00733">
    <property type="entry name" value="Asn_synthase"/>
    <property type="match status" value="2"/>
</dbReference>
<dbReference type="InParanoid" id="Q9HLB4"/>
<dbReference type="KEGG" id="tac:Ta0315"/>
<gene>
    <name evidence="4" type="ordered locus">Ta0315</name>
</gene>
<dbReference type="GO" id="GO:0004066">
    <property type="term" value="F:asparagine synthase (glutamine-hydrolyzing) activity"/>
    <property type="evidence" value="ECO:0007669"/>
    <property type="project" value="InterPro"/>
</dbReference>
<dbReference type="CDD" id="cd01991">
    <property type="entry name" value="Asn_synthase_B_C"/>
    <property type="match status" value="1"/>
</dbReference>
<keyword evidence="2" id="KW-0067">ATP-binding</keyword>
<dbReference type="SUPFAM" id="SSF52402">
    <property type="entry name" value="Adenine nucleotide alpha hydrolases-like"/>
    <property type="match status" value="1"/>
</dbReference>
<evidence type="ECO:0000256" key="2">
    <source>
        <dbReference type="ARBA" id="ARBA00022840"/>
    </source>
</evidence>
<dbReference type="RefSeq" id="WP_010900744.1">
    <property type="nucleotide sequence ID" value="NC_002578.1"/>
</dbReference>
<dbReference type="OrthoDB" id="8692at2157"/>
<dbReference type="EnsemblBacteria" id="CAC11460">
    <property type="protein sequence ID" value="CAC11460"/>
    <property type="gene ID" value="CAC11460"/>
</dbReference>
<dbReference type="HOGENOM" id="CLU_075729_0_0_2"/>
<sequence>MDYGEAIAIIRDVLKANVPAHGSIAFSGGLDSTVLMHISGYRLSAYTAGFADSHDIARADAVSNVLGFHVNHILLEKIDLMQHIRLLKDIDGTITKQETGYELILSVVLSTADGGEVVTGQGADEIFYGYRRTIESMNNVEQMKKLFERTLPREKRIAAHYGKELITPYLDSHIIDIARSFGPDHHIRNGAGKAMIRDVARSLGLPESIYSYGKKAAQYGSGIDRYLKKEKYFSII</sequence>
<dbReference type="DNASU" id="1455938"/>
<feature type="domain" description="Asparagine synthetase" evidence="3">
    <location>
        <begin position="24"/>
        <end position="138"/>
    </location>
</feature>
<proteinExistence type="predicted"/>
<dbReference type="InterPro" id="IPR014729">
    <property type="entry name" value="Rossmann-like_a/b/a_fold"/>
</dbReference>
<name>Q9HLB4_THEAC</name>